<evidence type="ECO:0000256" key="3">
    <source>
        <dbReference type="ARBA" id="ARBA00023004"/>
    </source>
</evidence>
<dbReference type="PANTHER" id="PTHR42988">
    <property type="entry name" value="PHOSPHOHYDROLASE"/>
    <property type="match status" value="1"/>
</dbReference>
<protein>
    <submittedName>
        <fullName evidence="6">Icc protein</fullName>
    </submittedName>
</protein>
<dbReference type="RefSeq" id="WP_109591958.1">
    <property type="nucleotide sequence ID" value="NZ_CAJGZY010000014.1"/>
</dbReference>
<reference evidence="6 7" key="1">
    <citation type="submission" date="2018-05" db="EMBL/GenBank/DDBJ databases">
        <title>Genomic Encyclopedia of Type Strains, Phase IV (KMG-IV): sequencing the most valuable type-strain genomes for metagenomic binning, comparative biology and taxonomic classification.</title>
        <authorList>
            <person name="Goeker M."/>
        </authorList>
    </citation>
    <scope>NUCLEOTIDE SEQUENCE [LARGE SCALE GENOMIC DNA]</scope>
    <source>
        <strain evidence="6 7">DSM 7229</strain>
    </source>
</reference>
<dbReference type="PANTHER" id="PTHR42988:SF2">
    <property type="entry name" value="CYCLIC NUCLEOTIDE PHOSPHODIESTERASE CBUA0032-RELATED"/>
    <property type="match status" value="1"/>
</dbReference>
<dbReference type="GO" id="GO:0046872">
    <property type="term" value="F:metal ion binding"/>
    <property type="evidence" value="ECO:0007669"/>
    <property type="project" value="UniProtKB-KW"/>
</dbReference>
<dbReference type="GO" id="GO:0016787">
    <property type="term" value="F:hydrolase activity"/>
    <property type="evidence" value="ECO:0007669"/>
    <property type="project" value="UniProtKB-KW"/>
</dbReference>
<keyword evidence="3" id="KW-0408">Iron</keyword>
<dbReference type="InterPro" id="IPR004843">
    <property type="entry name" value="Calcineurin-like_PHP"/>
</dbReference>
<proteinExistence type="inferred from homology"/>
<evidence type="ECO:0000256" key="2">
    <source>
        <dbReference type="ARBA" id="ARBA00022801"/>
    </source>
</evidence>
<dbReference type="Pfam" id="PF00149">
    <property type="entry name" value="Metallophos"/>
    <property type="match status" value="1"/>
</dbReference>
<name>A0A2V1ZVH0_PSYIM</name>
<evidence type="ECO:0000256" key="4">
    <source>
        <dbReference type="ARBA" id="ARBA00025742"/>
    </source>
</evidence>
<evidence type="ECO:0000313" key="6">
    <source>
        <dbReference type="EMBL" id="PWK08281.1"/>
    </source>
</evidence>
<comment type="caution">
    <text evidence="6">The sequence shown here is derived from an EMBL/GenBank/DDBJ whole genome shotgun (WGS) entry which is preliminary data.</text>
</comment>
<dbReference type="AlphaFoldDB" id="A0A2V1ZVH0"/>
<feature type="domain" description="Calcineurin-like phosphoesterase" evidence="5">
    <location>
        <begin position="17"/>
        <end position="223"/>
    </location>
</feature>
<keyword evidence="1" id="KW-0479">Metal-binding</keyword>
<dbReference type="Proteomes" id="UP000245655">
    <property type="component" value="Unassembled WGS sequence"/>
</dbReference>
<dbReference type="EMBL" id="QGGM01000013">
    <property type="protein sequence ID" value="PWK08281.1"/>
    <property type="molecule type" value="Genomic_DNA"/>
</dbReference>
<keyword evidence="7" id="KW-1185">Reference proteome</keyword>
<dbReference type="InterPro" id="IPR029052">
    <property type="entry name" value="Metallo-depent_PP-like"/>
</dbReference>
<gene>
    <name evidence="6" type="ORF">C8D84_11317</name>
</gene>
<dbReference type="GeneID" id="60255833"/>
<sequence>MLSYPVNNISTPDEQVNILQITDLHLSTPVSSRVDGDINNSEATVCQQCFETVLQQALSSDIRCDLIVVTGDLVNEVKPAIYDHIFEVLQATHIPFACIAGNHDVTDEIGSDLPFFERELIAQPADPRLLSRHVIETDRWQLLLLDSSITGKVAGEITSTDIDWLCERLDACDKPALIALHHHVIPVDSDWIDTHMAENSEAFWQHLLGFDHLKVIISGHTHQEQVRHRQGVTVYSTPSTCYQFKPYENDFSYDKSVPPGYRWLQLANNGKVASWVERLDT</sequence>
<dbReference type="InterPro" id="IPR050884">
    <property type="entry name" value="CNP_phosphodiesterase-III"/>
</dbReference>
<evidence type="ECO:0000313" key="7">
    <source>
        <dbReference type="Proteomes" id="UP000245655"/>
    </source>
</evidence>
<dbReference type="SUPFAM" id="SSF56300">
    <property type="entry name" value="Metallo-dependent phosphatases"/>
    <property type="match status" value="1"/>
</dbReference>
<evidence type="ECO:0000256" key="1">
    <source>
        <dbReference type="ARBA" id="ARBA00022723"/>
    </source>
</evidence>
<dbReference type="Gene3D" id="3.60.21.10">
    <property type="match status" value="1"/>
</dbReference>
<evidence type="ECO:0000259" key="5">
    <source>
        <dbReference type="Pfam" id="PF00149"/>
    </source>
</evidence>
<accession>A0A2V1ZVH0</accession>
<keyword evidence="2" id="KW-0378">Hydrolase</keyword>
<comment type="similarity">
    <text evidence="4">Belongs to the cyclic nucleotide phosphodiesterase class-III family.</text>
</comment>
<organism evidence="6 7">
    <name type="scientific">Psychrobacter immobilis</name>
    <dbReference type="NCBI Taxonomy" id="498"/>
    <lineage>
        <taxon>Bacteria</taxon>
        <taxon>Pseudomonadati</taxon>
        <taxon>Pseudomonadota</taxon>
        <taxon>Gammaproteobacteria</taxon>
        <taxon>Moraxellales</taxon>
        <taxon>Moraxellaceae</taxon>
        <taxon>Psychrobacter</taxon>
    </lineage>
</organism>